<feature type="domain" description="Topo IIA-type catalytic" evidence="13">
    <location>
        <begin position="116"/>
        <end position="584"/>
    </location>
</feature>
<dbReference type="Gene3D" id="2.120.10.90">
    <property type="entry name" value="DNA gyrase/topoisomerase IV, subunit A, C-terminal"/>
    <property type="match status" value="1"/>
</dbReference>
<dbReference type="Proteomes" id="UP001346149">
    <property type="component" value="Unassembled WGS sequence"/>
</dbReference>
<evidence type="ECO:0000313" key="15">
    <source>
        <dbReference type="Proteomes" id="UP001346149"/>
    </source>
</evidence>
<evidence type="ECO:0000313" key="14">
    <source>
        <dbReference type="EMBL" id="KAK4783402.1"/>
    </source>
</evidence>
<evidence type="ECO:0000259" key="13">
    <source>
        <dbReference type="PROSITE" id="PS52040"/>
    </source>
</evidence>
<keyword evidence="8 12" id="KW-0799">Topoisomerase</keyword>
<dbReference type="NCBIfam" id="TIGR01063">
    <property type="entry name" value="gyrA"/>
    <property type="match status" value="1"/>
</dbReference>
<dbReference type="GO" id="GO:0005694">
    <property type="term" value="C:chromosome"/>
    <property type="evidence" value="ECO:0007669"/>
    <property type="project" value="InterPro"/>
</dbReference>
<keyword evidence="6" id="KW-0547">Nucleotide-binding</keyword>
<dbReference type="PANTHER" id="PTHR43493:SF5">
    <property type="entry name" value="DNA GYRASE SUBUNIT A, CHLOROPLASTIC_MITOCHONDRIAL"/>
    <property type="match status" value="1"/>
</dbReference>
<dbReference type="InterPro" id="IPR006691">
    <property type="entry name" value="GyrA/parC_rep"/>
</dbReference>
<dbReference type="Pfam" id="PF00521">
    <property type="entry name" value="DNA_topoisoIV"/>
    <property type="match status" value="1"/>
</dbReference>
<dbReference type="CDD" id="cd00187">
    <property type="entry name" value="TOP4c"/>
    <property type="match status" value="1"/>
</dbReference>
<dbReference type="InterPro" id="IPR013760">
    <property type="entry name" value="Topo_IIA-like_dom_sf"/>
</dbReference>
<keyword evidence="10 12" id="KW-0413">Isomerase</keyword>
<dbReference type="AlphaFoldDB" id="A0AAN7LBH7"/>
<evidence type="ECO:0000256" key="9">
    <source>
        <dbReference type="ARBA" id="ARBA00023125"/>
    </source>
</evidence>
<dbReference type="InterPro" id="IPR013758">
    <property type="entry name" value="Topo_IIA_A/C_ab"/>
</dbReference>
<organism evidence="14 15">
    <name type="scientific">Trapa natans</name>
    <name type="common">Water chestnut</name>
    <dbReference type="NCBI Taxonomy" id="22666"/>
    <lineage>
        <taxon>Eukaryota</taxon>
        <taxon>Viridiplantae</taxon>
        <taxon>Streptophyta</taxon>
        <taxon>Embryophyta</taxon>
        <taxon>Tracheophyta</taxon>
        <taxon>Spermatophyta</taxon>
        <taxon>Magnoliopsida</taxon>
        <taxon>eudicotyledons</taxon>
        <taxon>Gunneridae</taxon>
        <taxon>Pentapetalae</taxon>
        <taxon>rosids</taxon>
        <taxon>malvids</taxon>
        <taxon>Myrtales</taxon>
        <taxon>Lythraceae</taxon>
        <taxon>Trapa</taxon>
    </lineage>
</organism>
<dbReference type="FunFam" id="3.90.199.10:FF:000001">
    <property type="entry name" value="DNA gyrase subunit A"/>
    <property type="match status" value="1"/>
</dbReference>
<dbReference type="PANTHER" id="PTHR43493">
    <property type="entry name" value="DNA GYRASE/TOPOISOMERASE SUBUNIT A"/>
    <property type="match status" value="1"/>
</dbReference>
<evidence type="ECO:0000256" key="11">
    <source>
        <dbReference type="ARBA" id="ARBA00074255"/>
    </source>
</evidence>
<dbReference type="FunFam" id="1.10.268.10:FF:000001">
    <property type="entry name" value="DNA gyrase subunit A"/>
    <property type="match status" value="1"/>
</dbReference>
<dbReference type="Gene3D" id="1.10.268.10">
    <property type="entry name" value="Topoisomerase, domain 3"/>
    <property type="match status" value="1"/>
</dbReference>
<dbReference type="InterPro" id="IPR035516">
    <property type="entry name" value="Gyrase/topoIV_suA_C"/>
</dbReference>
<dbReference type="GO" id="GO:0005739">
    <property type="term" value="C:mitochondrion"/>
    <property type="evidence" value="ECO:0007669"/>
    <property type="project" value="UniProtKB-SubCell"/>
</dbReference>
<protein>
    <recommendedName>
        <fullName evidence="11">DNA gyrase subunit A, chloroplastic/mitochondrial</fullName>
        <ecNumber evidence="5">5.6.2.2</ecNumber>
    </recommendedName>
</protein>
<dbReference type="InterPro" id="IPR002205">
    <property type="entry name" value="Topo_IIA_dom_A"/>
</dbReference>
<evidence type="ECO:0000256" key="3">
    <source>
        <dbReference type="ARBA" id="ARBA00004229"/>
    </source>
</evidence>
<reference evidence="14 15" key="1">
    <citation type="journal article" date="2023" name="Hortic Res">
        <title>Pangenome of water caltrop reveals structural variations and asymmetric subgenome divergence after allopolyploidization.</title>
        <authorList>
            <person name="Zhang X."/>
            <person name="Chen Y."/>
            <person name="Wang L."/>
            <person name="Yuan Y."/>
            <person name="Fang M."/>
            <person name="Shi L."/>
            <person name="Lu R."/>
            <person name="Comes H.P."/>
            <person name="Ma Y."/>
            <person name="Chen Y."/>
            <person name="Huang G."/>
            <person name="Zhou Y."/>
            <person name="Zheng Z."/>
            <person name="Qiu Y."/>
        </authorList>
    </citation>
    <scope>NUCLEOTIDE SEQUENCE [LARGE SCALE GENOMIC DNA]</scope>
    <source>
        <strain evidence="14">F231</strain>
    </source>
</reference>
<evidence type="ECO:0000256" key="5">
    <source>
        <dbReference type="ARBA" id="ARBA00012895"/>
    </source>
</evidence>
<sequence>MTSSSLYPPPSSSPPMTFSYTLRFSSLLRSHLTSPLGLSRFSRRLPELRFYSVPSVRAVRARHRGAPLKAEPGDQDGNGSVKDGYDGGRIVPAELHKEATDAYMAYAMSVLLGRALPDVRDGLKPVHRRILFAMHELGLSSRKPFKKCARVVGEVLGKFHPHGDTAVYDSLVRMAQDFSLRCPLIQGHGNFGSIDADPPAAMRYTECRLEALTEAVLLADIDQNTVDFVPNFDNSQKEPSLLPSRLPTLLLNGSSGIAVGMATNIPPHNLGELVDVVCALIHNPDATLQELLEYMPGPDFPTGGLIMGNMGILDAYRTGRGRVIMRGKTDIELLDSKSQRAAIIIKEIPYQTNKASLIQKIAELVENKSLDGISDIRDESDRTGMRIVIELKRGSEPLIVLNNLYRLTSLQSSFSCNMVGILNGQPKQMGLKELLQAFLEFRCAVVERRARFKLSQAQDRCHIVEGIVIGLDNLDEVIKIIREASSNANALTCLISEFDLSEKQAEAILDISLRRLNLLERKKFTDESKFMREQIVKLEHLLSGREKILQLIEQEAVELKTKFSSPRRSVLEETENGQVEDIDVIPNEEMLLTMSEKGYLKRMKPNTFNLQNRGTVGKSVGKLRVNDAMSDFIVCHAHDHVLYFSDKGIVYSARAYKIPECTRSAAGTPLVQILSLSDGERITSIVPVKEFAEDQFLLMLTVSGYIKKVSLNSFSSIRSTGIIAIQLVPGDELKWVHLCTNDDLVAMASQDGKVILSSSDIIRTLGRSTRGSVAMRLKNEDQMASMDIIPTSMRKDLEISSDSSKRNRAKGSKGPWLLFVSESGYGKRVPLSSFRILPLNRGGLIGYKFSSEDRLAAVFVVGFSLAEDGESDEQVVLVSKSGTVNRIKVRDISVQSRFARGVILMRLEYAGKIQSASLISDTQTES</sequence>
<evidence type="ECO:0000256" key="2">
    <source>
        <dbReference type="ARBA" id="ARBA00004173"/>
    </source>
</evidence>
<feature type="active site" description="O-(5'-phospho-DNA)-tyrosine intermediate" evidence="12">
    <location>
        <position position="204"/>
    </location>
</feature>
<dbReference type="FunFam" id="2.120.10.90:FF:000007">
    <property type="entry name" value="DNA gyrase subunit A"/>
    <property type="match status" value="1"/>
</dbReference>
<dbReference type="Gene3D" id="3.90.199.10">
    <property type="entry name" value="Topoisomerase II, domain 5"/>
    <property type="match status" value="1"/>
</dbReference>
<dbReference type="EC" id="5.6.2.2" evidence="5"/>
<proteinExistence type="inferred from homology"/>
<dbReference type="EMBL" id="JAXQNO010000015">
    <property type="protein sequence ID" value="KAK4783402.1"/>
    <property type="molecule type" value="Genomic_DNA"/>
</dbReference>
<comment type="subcellular location">
    <subcellularLocation>
        <location evidence="2">Mitochondrion</location>
    </subcellularLocation>
    <subcellularLocation>
        <location evidence="3">Plastid</location>
        <location evidence="3">Chloroplast</location>
    </subcellularLocation>
</comment>
<dbReference type="GO" id="GO:0006265">
    <property type="term" value="P:DNA topological change"/>
    <property type="evidence" value="ECO:0007669"/>
    <property type="project" value="UniProtKB-UniRule"/>
</dbReference>
<dbReference type="InterPro" id="IPR005743">
    <property type="entry name" value="GyrA"/>
</dbReference>
<dbReference type="GO" id="GO:0005524">
    <property type="term" value="F:ATP binding"/>
    <property type="evidence" value="ECO:0007669"/>
    <property type="project" value="UniProtKB-KW"/>
</dbReference>
<dbReference type="FunFam" id="3.30.1360.40:FF:000002">
    <property type="entry name" value="DNA gyrase subunit A"/>
    <property type="match status" value="1"/>
</dbReference>
<dbReference type="GO" id="GO:0003918">
    <property type="term" value="F:DNA topoisomerase type II (double strand cut, ATP-hydrolyzing) activity"/>
    <property type="evidence" value="ECO:0007669"/>
    <property type="project" value="UniProtKB-EC"/>
</dbReference>
<dbReference type="InterPro" id="IPR050220">
    <property type="entry name" value="Type_II_DNA_Topoisomerases"/>
</dbReference>
<comment type="caution">
    <text evidence="14">The sequence shown here is derived from an EMBL/GenBank/DDBJ whole genome shotgun (WGS) entry which is preliminary data.</text>
</comment>
<dbReference type="SUPFAM" id="SSF56719">
    <property type="entry name" value="Type II DNA topoisomerase"/>
    <property type="match status" value="1"/>
</dbReference>
<dbReference type="HAMAP" id="MF_01897">
    <property type="entry name" value="GyrA"/>
    <property type="match status" value="1"/>
</dbReference>
<accession>A0AAN7LBH7</accession>
<evidence type="ECO:0000256" key="8">
    <source>
        <dbReference type="ARBA" id="ARBA00023029"/>
    </source>
</evidence>
<evidence type="ECO:0000256" key="10">
    <source>
        <dbReference type="ARBA" id="ARBA00023235"/>
    </source>
</evidence>
<evidence type="ECO:0000256" key="4">
    <source>
        <dbReference type="ARBA" id="ARBA00008263"/>
    </source>
</evidence>
<dbReference type="SUPFAM" id="SSF101904">
    <property type="entry name" value="GyrA/ParC C-terminal domain-like"/>
    <property type="match status" value="1"/>
</dbReference>
<evidence type="ECO:0000256" key="1">
    <source>
        <dbReference type="ARBA" id="ARBA00000185"/>
    </source>
</evidence>
<dbReference type="NCBIfam" id="NF004044">
    <property type="entry name" value="PRK05561.1"/>
    <property type="match status" value="1"/>
</dbReference>
<evidence type="ECO:0000256" key="7">
    <source>
        <dbReference type="ARBA" id="ARBA00022840"/>
    </source>
</evidence>
<dbReference type="SMART" id="SM00434">
    <property type="entry name" value="TOP4c"/>
    <property type="match status" value="1"/>
</dbReference>
<dbReference type="GO" id="GO:0009330">
    <property type="term" value="C:DNA topoisomerase type II (double strand cut, ATP-hydrolyzing) complex"/>
    <property type="evidence" value="ECO:0007669"/>
    <property type="project" value="TreeGrafter"/>
</dbReference>
<keyword evidence="7" id="KW-0067">ATP-binding</keyword>
<dbReference type="PROSITE" id="PS52040">
    <property type="entry name" value="TOPO_IIA"/>
    <property type="match status" value="1"/>
</dbReference>
<dbReference type="Pfam" id="PF03989">
    <property type="entry name" value="DNA_gyraseA_C"/>
    <property type="match status" value="6"/>
</dbReference>
<comment type="similarity">
    <text evidence="4">Belongs to the type II topoisomerase GyrA/ParC subunit family.</text>
</comment>
<comment type="catalytic activity">
    <reaction evidence="1 12">
        <text>ATP-dependent breakage, passage and rejoining of double-stranded DNA.</text>
        <dbReference type="EC" id="5.6.2.2"/>
    </reaction>
</comment>
<gene>
    <name evidence="14" type="ORF">SAY86_007776</name>
</gene>
<keyword evidence="9 12" id="KW-0238">DNA-binding</keyword>
<dbReference type="NCBIfam" id="NF004043">
    <property type="entry name" value="PRK05560.1"/>
    <property type="match status" value="1"/>
</dbReference>
<name>A0AAN7LBH7_TRANT</name>
<evidence type="ECO:0000256" key="6">
    <source>
        <dbReference type="ARBA" id="ARBA00022741"/>
    </source>
</evidence>
<dbReference type="InterPro" id="IPR013757">
    <property type="entry name" value="Topo_IIA_A_a_sf"/>
</dbReference>
<evidence type="ECO:0000256" key="12">
    <source>
        <dbReference type="PROSITE-ProRule" id="PRU01384"/>
    </source>
</evidence>
<dbReference type="Gene3D" id="3.30.1360.40">
    <property type="match status" value="1"/>
</dbReference>
<dbReference type="GO" id="GO:0009507">
    <property type="term" value="C:chloroplast"/>
    <property type="evidence" value="ECO:0007669"/>
    <property type="project" value="UniProtKB-SubCell"/>
</dbReference>
<keyword evidence="15" id="KW-1185">Reference proteome</keyword>
<dbReference type="GO" id="GO:0003677">
    <property type="term" value="F:DNA binding"/>
    <property type="evidence" value="ECO:0007669"/>
    <property type="project" value="UniProtKB-UniRule"/>
</dbReference>